<protein>
    <submittedName>
        <fullName evidence="2">Uncharacterized protein</fullName>
    </submittedName>
</protein>
<accession>A0A1F6F1F0</accession>
<dbReference type="EMBL" id="MFLZ01000021">
    <property type="protein sequence ID" value="OGG79671.1"/>
    <property type="molecule type" value="Genomic_DNA"/>
</dbReference>
<feature type="compositionally biased region" description="Pro residues" evidence="1">
    <location>
        <begin position="103"/>
        <end position="113"/>
    </location>
</feature>
<dbReference type="AlphaFoldDB" id="A0A1F6F1F0"/>
<evidence type="ECO:0000313" key="2">
    <source>
        <dbReference type="EMBL" id="OGG79671.1"/>
    </source>
</evidence>
<evidence type="ECO:0000313" key="3">
    <source>
        <dbReference type="Proteomes" id="UP000177372"/>
    </source>
</evidence>
<dbReference type="STRING" id="1798512.A3A39_01725"/>
<gene>
    <name evidence="2" type="ORF">A3A39_01725</name>
</gene>
<feature type="region of interest" description="Disordered" evidence="1">
    <location>
        <begin position="103"/>
        <end position="122"/>
    </location>
</feature>
<evidence type="ECO:0000256" key="1">
    <source>
        <dbReference type="SAM" id="MobiDB-lite"/>
    </source>
</evidence>
<reference evidence="2 3" key="1">
    <citation type="journal article" date="2016" name="Nat. Commun.">
        <title>Thousands of microbial genomes shed light on interconnected biogeochemical processes in an aquifer system.</title>
        <authorList>
            <person name="Anantharaman K."/>
            <person name="Brown C.T."/>
            <person name="Hug L.A."/>
            <person name="Sharon I."/>
            <person name="Castelle C.J."/>
            <person name="Probst A.J."/>
            <person name="Thomas B.C."/>
            <person name="Singh A."/>
            <person name="Wilkins M.J."/>
            <person name="Karaoz U."/>
            <person name="Brodie E.L."/>
            <person name="Williams K.H."/>
            <person name="Hubbard S.S."/>
            <person name="Banfield J.F."/>
        </authorList>
    </citation>
    <scope>NUCLEOTIDE SEQUENCE [LARGE SCALE GENOMIC DNA]</scope>
</reference>
<dbReference type="Proteomes" id="UP000177372">
    <property type="component" value="Unassembled WGS sequence"/>
</dbReference>
<sequence length="136" mass="14379">MRFVEKPLAPFHEVHVLDTGLDNGVPTARACPPVSPEIEVGSDGIRGIFLRVRDGSRLGVIFRVAAFAELIAVPCWDAEARSLASVLPVVVAPVRAAPDIAPFFPPEADPPPADTTTAPVLTESSSECSFAYSRAA</sequence>
<name>A0A1F6F1F0_9BACT</name>
<proteinExistence type="predicted"/>
<organism evidence="2 3">
    <name type="scientific">Candidatus Kaiserbacteria bacterium RIFCSPLOWO2_01_FULL_54_13</name>
    <dbReference type="NCBI Taxonomy" id="1798512"/>
    <lineage>
        <taxon>Bacteria</taxon>
        <taxon>Candidatus Kaiseribacteriota</taxon>
    </lineage>
</organism>
<comment type="caution">
    <text evidence="2">The sequence shown here is derived from an EMBL/GenBank/DDBJ whole genome shotgun (WGS) entry which is preliminary data.</text>
</comment>